<proteinExistence type="predicted"/>
<evidence type="ECO:0000313" key="2">
    <source>
        <dbReference type="EMBL" id="PAS93507.1"/>
    </source>
</evidence>
<reference evidence="2 3" key="2">
    <citation type="submission" date="2017-07" db="EMBL/GenBank/DDBJ databases">
        <title>Candidatus Dactylopiibacterium carminicum, a nitrogen-fixing symbiont of the cochineal insect Dactylopius coccus and Dactylopius opuntiae (Hemiptera: Coccoidea: Dactylopiidae).</title>
        <authorList>
            <person name="Vera A."/>
        </authorList>
    </citation>
    <scope>NUCLEOTIDE SEQUENCE [LARGE SCALE GENOMIC DNA]</scope>
    <source>
        <strain evidence="2 3">NFDCM</strain>
    </source>
</reference>
<accession>A0A272ETU5</accession>
<keyword evidence="4" id="KW-1185">Reference proteome</keyword>
<evidence type="ECO:0000313" key="3">
    <source>
        <dbReference type="Proteomes" id="UP000216107"/>
    </source>
</evidence>
<gene>
    <name evidence="1" type="ORF">BGI27_07755</name>
    <name evidence="2" type="ORF">CGU29_07485</name>
</gene>
<name>A0A272ETU5_9RHOO</name>
<evidence type="ECO:0000313" key="4">
    <source>
        <dbReference type="Proteomes" id="UP000623509"/>
    </source>
</evidence>
<evidence type="ECO:0000313" key="1">
    <source>
        <dbReference type="EMBL" id="KAF7599450.1"/>
    </source>
</evidence>
<comment type="caution">
    <text evidence="2">The sequence shown here is derived from an EMBL/GenBank/DDBJ whole genome shotgun (WGS) entry which is preliminary data.</text>
</comment>
<organism evidence="2 3">
    <name type="scientific">Candidatus Dactylopiibacterium carminicum</name>
    <dbReference type="NCBI Taxonomy" id="857335"/>
    <lineage>
        <taxon>Bacteria</taxon>
        <taxon>Pseudomonadati</taxon>
        <taxon>Pseudomonadota</taxon>
        <taxon>Betaproteobacteria</taxon>
        <taxon>Rhodocyclales</taxon>
        <taxon>Rhodocyclaceae</taxon>
        <taxon>Candidatus Dactylopiibacterium</taxon>
    </lineage>
</organism>
<dbReference type="OrthoDB" id="6057599at2"/>
<dbReference type="Proteomes" id="UP000623509">
    <property type="component" value="Unassembled WGS sequence"/>
</dbReference>
<dbReference type="Proteomes" id="UP000216107">
    <property type="component" value="Unassembled WGS sequence"/>
</dbReference>
<sequence length="132" mass="14261">MSLATRIESLVIRVAQEFNDVRNKAGNLASLSTTDKSSLVAAINELTSRERTTFCESREAPAWCCWSVPACGPVRGGRTDGGRTVARGRCWGAFSVPQGPRRPRLNRLARYRGCACASGCVPRHATTAPRAP</sequence>
<dbReference type="AlphaFoldDB" id="A0A272ETU5"/>
<dbReference type="EMBL" id="MDUX01000020">
    <property type="protein sequence ID" value="KAF7599450.1"/>
    <property type="molecule type" value="Genomic_DNA"/>
</dbReference>
<dbReference type="EMBL" id="NMRN01000016">
    <property type="protein sequence ID" value="PAS93507.1"/>
    <property type="molecule type" value="Genomic_DNA"/>
</dbReference>
<protein>
    <submittedName>
        <fullName evidence="2">Uncharacterized protein</fullName>
    </submittedName>
</protein>
<reference evidence="1 4" key="1">
    <citation type="submission" date="2016-08" db="EMBL/GenBank/DDBJ databases">
        <title>Candidatus Dactylopiibacterium carminicum genome sequence.</title>
        <authorList>
            <person name="Ramirez-Puebla S.T."/>
            <person name="Ormeno-Orrillo E."/>
            <person name="Vera-Ponce De Leon A."/>
            <person name="Luis L."/>
            <person name="Sanchez-Flores A."/>
            <person name="Monica R."/>
            <person name="Martinez-Romero E."/>
        </authorList>
    </citation>
    <scope>NUCLEOTIDE SEQUENCE [LARGE SCALE GENOMIC DNA]</scope>
    <source>
        <strain evidence="1">END1</strain>
    </source>
</reference>